<evidence type="ECO:0000256" key="3">
    <source>
        <dbReference type="SAM" id="MobiDB-lite"/>
    </source>
</evidence>
<dbReference type="GO" id="GO:0000272">
    <property type="term" value="P:polysaccharide catabolic process"/>
    <property type="evidence" value="ECO:0007669"/>
    <property type="project" value="UniProtKB-KW"/>
</dbReference>
<reference evidence="6 7" key="1">
    <citation type="journal article" date="2015" name="Stand. Genomic Sci.">
        <title>Genomic Encyclopedia of Bacterial and Archaeal Type Strains, Phase III: the genomes of soil and plant-associated and newly described type strains.</title>
        <authorList>
            <person name="Whitman W.B."/>
            <person name="Woyke T."/>
            <person name="Klenk H.P."/>
            <person name="Zhou Y."/>
            <person name="Lilburn T.G."/>
            <person name="Beck B.J."/>
            <person name="De Vos P."/>
            <person name="Vandamme P."/>
            <person name="Eisen J.A."/>
            <person name="Garrity G."/>
            <person name="Hugenholtz P."/>
            <person name="Kyrpides N.C."/>
        </authorList>
    </citation>
    <scope>NUCLEOTIDE SEQUENCE [LARGE SCALE GENOMIC DNA]</scope>
    <source>
        <strain evidence="6 7">VKM Ac-2541</strain>
    </source>
</reference>
<accession>A0A4R2IHS0</accession>
<feature type="signal peptide" evidence="4">
    <location>
        <begin position="1"/>
        <end position="29"/>
    </location>
</feature>
<keyword evidence="7" id="KW-1185">Reference proteome</keyword>
<feature type="compositionally biased region" description="Polar residues" evidence="3">
    <location>
        <begin position="105"/>
        <end position="117"/>
    </location>
</feature>
<evidence type="ECO:0000259" key="5">
    <source>
        <dbReference type="PROSITE" id="PS50853"/>
    </source>
</evidence>
<organism evidence="6 7">
    <name type="scientific">Kribbella antiqua</name>
    <dbReference type="NCBI Taxonomy" id="2512217"/>
    <lineage>
        <taxon>Bacteria</taxon>
        <taxon>Bacillati</taxon>
        <taxon>Actinomycetota</taxon>
        <taxon>Actinomycetes</taxon>
        <taxon>Propionibacteriales</taxon>
        <taxon>Kribbellaceae</taxon>
        <taxon>Kribbella</taxon>
    </lineage>
</organism>
<proteinExistence type="predicted"/>
<evidence type="ECO:0000313" key="6">
    <source>
        <dbReference type="EMBL" id="TCO43832.1"/>
    </source>
</evidence>
<keyword evidence="4" id="KW-0732">Signal</keyword>
<keyword evidence="1" id="KW-0378">Hydrolase</keyword>
<evidence type="ECO:0000256" key="1">
    <source>
        <dbReference type="ARBA" id="ARBA00023295"/>
    </source>
</evidence>
<dbReference type="OrthoDB" id="262125at2"/>
<feature type="region of interest" description="Disordered" evidence="3">
    <location>
        <begin position="105"/>
        <end position="124"/>
    </location>
</feature>
<dbReference type="GO" id="GO:0016798">
    <property type="term" value="F:hydrolase activity, acting on glycosyl bonds"/>
    <property type="evidence" value="ECO:0007669"/>
    <property type="project" value="UniProtKB-KW"/>
</dbReference>
<evidence type="ECO:0000256" key="2">
    <source>
        <dbReference type="ARBA" id="ARBA00023326"/>
    </source>
</evidence>
<dbReference type="InterPro" id="IPR003961">
    <property type="entry name" value="FN3_dom"/>
</dbReference>
<evidence type="ECO:0000313" key="7">
    <source>
        <dbReference type="Proteomes" id="UP000295573"/>
    </source>
</evidence>
<dbReference type="Gene3D" id="2.120.10.30">
    <property type="entry name" value="TolB, C-terminal domain"/>
    <property type="match status" value="1"/>
</dbReference>
<dbReference type="InterPro" id="IPR013783">
    <property type="entry name" value="Ig-like_fold"/>
</dbReference>
<dbReference type="RefSeq" id="WP_132153954.1">
    <property type="nucleotide sequence ID" value="NZ_SLWR01000011.1"/>
</dbReference>
<dbReference type="InterPro" id="IPR036116">
    <property type="entry name" value="FN3_sf"/>
</dbReference>
<keyword evidence="1" id="KW-0326">Glycosidase</keyword>
<feature type="domain" description="Fibronectin type-III" evidence="5">
    <location>
        <begin position="35"/>
        <end position="125"/>
    </location>
</feature>
<keyword evidence="2" id="KW-0119">Carbohydrate metabolism</keyword>
<evidence type="ECO:0000256" key="4">
    <source>
        <dbReference type="SAM" id="SignalP"/>
    </source>
</evidence>
<dbReference type="NCBIfam" id="NF012200">
    <property type="entry name" value="choice_anch_D"/>
    <property type="match status" value="1"/>
</dbReference>
<dbReference type="EMBL" id="SLWR01000011">
    <property type="protein sequence ID" value="TCO43832.1"/>
    <property type="molecule type" value="Genomic_DNA"/>
</dbReference>
<dbReference type="PROSITE" id="PS50853">
    <property type="entry name" value="FN3"/>
    <property type="match status" value="1"/>
</dbReference>
<dbReference type="SUPFAM" id="SSF82171">
    <property type="entry name" value="DPP6 N-terminal domain-like"/>
    <property type="match status" value="1"/>
</dbReference>
<dbReference type="Proteomes" id="UP000295573">
    <property type="component" value="Unassembled WGS sequence"/>
</dbReference>
<gene>
    <name evidence="6" type="ORF">EV646_11124</name>
</gene>
<dbReference type="AlphaFoldDB" id="A0A4R2IHS0"/>
<name>A0A4R2IHS0_9ACTN</name>
<sequence length="1021" mass="106874">MRRARTSVLFRYALAAALAAITVPFLAHAAFGDEAVAAPVAQVFPTRQGIGVVWDAVDASGYRVERKQDASEWQDISGALAPSATNWIDESIPAGTTADYRVVAQSSDSEGATSAPVTASRAAQAPEVGDVDVLMTDADRGDGATWLQDEIVGPVTVSAPTGGSRILSAGAIKLRIPAFFPGPGTYNLTQTQVELTQGDRNCTTSGRMSVTELAYTSDLQVETMAASFQGWTCAGIESGLGVEIRIKSTKAYQALSVTPHEVAVGQVRSGTTSAPAPITVKNVGTEPVELERFSISSGAYWAWKISSNDCPAVLPVAASCTVKMTFAPNFIGLSRAKLVIGDSTSRGWHTVFYSATGTSLPEALGVFVSPTFTGNTVRWAALASAGGTPVRGYFLHRYVDGVETTQWVTTNRTSGFVTVADSNPKAGIEYAVSVVNDVGEGPTGARGKAARATEQIAVIGGEPTKRELMAADPLGQVVPLPYELDSVTPKQAVASSPDGRTLAYATGGSDRSLWIRKVEPSGLGTPVKLWTSWMGITRLSWSPDGSRIAVEAPGVEGDLDLPCVYVISSSGGTPEQIACDVTSPSWMPDARTLMVIDGRVEGTHPDLVRIEAKPGGAPVKSFNVTARQGDPVAASPDGRHIALAGGVGLSLIDSVTTTHLSNVTFSSSIKSISWAPDGGQLLALASNGQLSRISVGSDGDMKDQLPVTVWPSSTQPVFDVAWQRLGLVIKPTAAVMGPQISIAYDSSALLPGTTFTCVLDSARWLSSCESPVTTTVTSSGTHTLQVSATEPGGRRVVATRTFTVDATGPVSRVVGPTYQASAAGTASIQVAATDSSGVASYDVRYRKASYLSGFGAYVQPWTGTTATSMSLSVAAGYEYCVSVRAKDKFGNVGAWSAERCFGRPLDDRAMTTATTGWTRASWSAFYAGTATQTAAYGKSLTRTVQGKRFYLVATKCPTCGMVSVYAGGKYLTAVNLASTTTQRQALIALPVQSALFSGTLTFTTRSTGKLVQIDGLVVRRT</sequence>
<dbReference type="InterPro" id="IPR011042">
    <property type="entry name" value="6-blade_b-propeller_TolB-like"/>
</dbReference>
<dbReference type="Gene3D" id="2.60.40.10">
    <property type="entry name" value="Immunoglobulins"/>
    <property type="match status" value="3"/>
</dbReference>
<keyword evidence="2" id="KW-0624">Polysaccharide degradation</keyword>
<dbReference type="SUPFAM" id="SSF49265">
    <property type="entry name" value="Fibronectin type III"/>
    <property type="match status" value="1"/>
</dbReference>
<feature type="chain" id="PRO_5020367502" description="Fibronectin type-III domain-containing protein" evidence="4">
    <location>
        <begin position="30"/>
        <end position="1021"/>
    </location>
</feature>
<protein>
    <recommendedName>
        <fullName evidence="5">Fibronectin type-III domain-containing protein</fullName>
    </recommendedName>
</protein>
<comment type="caution">
    <text evidence="6">The sequence shown here is derived from an EMBL/GenBank/DDBJ whole genome shotgun (WGS) entry which is preliminary data.</text>
</comment>